<feature type="transmembrane region" description="Helical" evidence="2">
    <location>
        <begin position="426"/>
        <end position="446"/>
    </location>
</feature>
<evidence type="ECO:0000313" key="3">
    <source>
        <dbReference type="EMBL" id="CAE8615400.1"/>
    </source>
</evidence>
<name>A0A813FT32_POLGL</name>
<keyword evidence="4" id="KW-1185">Reference proteome</keyword>
<keyword evidence="2" id="KW-1133">Transmembrane helix</keyword>
<accession>A0A813FT32</accession>
<comment type="caution">
    <text evidence="3">The sequence shown here is derived from an EMBL/GenBank/DDBJ whole genome shotgun (WGS) entry which is preliminary data.</text>
</comment>
<proteinExistence type="predicted"/>
<dbReference type="AlphaFoldDB" id="A0A813FT32"/>
<feature type="region of interest" description="Disordered" evidence="1">
    <location>
        <begin position="293"/>
        <end position="314"/>
    </location>
</feature>
<evidence type="ECO:0000313" key="4">
    <source>
        <dbReference type="Proteomes" id="UP000654075"/>
    </source>
</evidence>
<sequence length="526" mass="59029">MAAMPRGPALDREHEYHSDSEEEQMPGHSDDELGSLISFANLENVVKHIIRKFKSMEAYNEGNEVVIASLKKELEARCTLGTMDEVAAEINQRFDALQQSLGDCKAHTADNEEKLEKSKGNTVQLEKKLESVVKEKAVQDRMIRETQDALQDKVSLAELNMFEAKFAGYTTKLEHQHVINSLSDYASIELAERIAENVKVLSTRFDDYTRTAKIEQQLQEVRDWVGDELRNYAKVRQTYDRASRHQLGGNSDDETESIAEAKSLAQEKFQWLTSHSLVSHRLDANAVAPADLQTNSSSASRRAAHVEADDATGSVRARSLPTQTPATDRRMAAAGSYRSASEYLAACSRYNLTPNGGALLCLSLGLSLLEVDGIMTNLELVPLCEVAFFWTWIFYSVGELASSHYKTRRFHEALNEHGQRREWWTWLKKCLLFLLTASLACLLFAFRPDWCLLGLEGVLVLAVLAAVGWSVLWLARLCSWSWPTAGGMWQRRHRSVYGQRLLRAAWLQSQEHRQGGAGLAPSGCTC</sequence>
<organism evidence="3 4">
    <name type="scientific">Polarella glacialis</name>
    <name type="common">Dinoflagellate</name>
    <dbReference type="NCBI Taxonomy" id="89957"/>
    <lineage>
        <taxon>Eukaryota</taxon>
        <taxon>Sar</taxon>
        <taxon>Alveolata</taxon>
        <taxon>Dinophyceae</taxon>
        <taxon>Suessiales</taxon>
        <taxon>Suessiaceae</taxon>
        <taxon>Polarella</taxon>
    </lineage>
</organism>
<dbReference type="Proteomes" id="UP000654075">
    <property type="component" value="Unassembled WGS sequence"/>
</dbReference>
<gene>
    <name evidence="3" type="ORF">PGLA1383_LOCUS33116</name>
</gene>
<feature type="compositionally biased region" description="Basic and acidic residues" evidence="1">
    <location>
        <begin position="9"/>
        <end position="19"/>
    </location>
</feature>
<dbReference type="OrthoDB" id="424405at2759"/>
<dbReference type="EMBL" id="CAJNNV010025624">
    <property type="protein sequence ID" value="CAE8615400.1"/>
    <property type="molecule type" value="Genomic_DNA"/>
</dbReference>
<feature type="transmembrane region" description="Helical" evidence="2">
    <location>
        <begin position="452"/>
        <end position="475"/>
    </location>
</feature>
<feature type="region of interest" description="Disordered" evidence="1">
    <location>
        <begin position="1"/>
        <end position="32"/>
    </location>
</feature>
<protein>
    <submittedName>
        <fullName evidence="3">Uncharacterized protein</fullName>
    </submittedName>
</protein>
<keyword evidence="2" id="KW-0472">Membrane</keyword>
<evidence type="ECO:0000256" key="1">
    <source>
        <dbReference type="SAM" id="MobiDB-lite"/>
    </source>
</evidence>
<reference evidence="3" key="1">
    <citation type="submission" date="2021-02" db="EMBL/GenBank/DDBJ databases">
        <authorList>
            <person name="Dougan E. K."/>
            <person name="Rhodes N."/>
            <person name="Thang M."/>
            <person name="Chan C."/>
        </authorList>
    </citation>
    <scope>NUCLEOTIDE SEQUENCE</scope>
</reference>
<keyword evidence="2" id="KW-0812">Transmembrane</keyword>
<evidence type="ECO:0000256" key="2">
    <source>
        <dbReference type="SAM" id="Phobius"/>
    </source>
</evidence>